<keyword evidence="4" id="KW-1185">Reference proteome</keyword>
<dbReference type="Proteomes" id="UP001210211">
    <property type="component" value="Unassembled WGS sequence"/>
</dbReference>
<dbReference type="GO" id="GO:0016567">
    <property type="term" value="P:protein ubiquitination"/>
    <property type="evidence" value="ECO:0007669"/>
    <property type="project" value="InterPro"/>
</dbReference>
<dbReference type="InterPro" id="IPR002083">
    <property type="entry name" value="MATH/TRAF_dom"/>
</dbReference>
<dbReference type="PROSITE" id="PS50144">
    <property type="entry name" value="MATH"/>
    <property type="match status" value="1"/>
</dbReference>
<dbReference type="InterPro" id="IPR045005">
    <property type="entry name" value="BPM1-6"/>
</dbReference>
<name>A0AAD6A333_9POAL</name>
<dbReference type="Pfam" id="PF22486">
    <property type="entry name" value="MATH_2"/>
    <property type="match status" value="1"/>
</dbReference>
<dbReference type="PANTHER" id="PTHR26379:SF187">
    <property type="entry name" value="OS07G0655300 PROTEIN"/>
    <property type="match status" value="1"/>
</dbReference>
<dbReference type="AlphaFoldDB" id="A0AAD6A333"/>
<feature type="signal peptide" evidence="1">
    <location>
        <begin position="1"/>
        <end position="18"/>
    </location>
</feature>
<protein>
    <recommendedName>
        <fullName evidence="2">MATH domain-containing protein</fullName>
    </recommendedName>
</protein>
<feature type="chain" id="PRO_5041921925" description="MATH domain-containing protein" evidence="1">
    <location>
        <begin position="19"/>
        <end position="196"/>
    </location>
</feature>
<sequence length="196" mass="22046">MLLLTAFFFSFLITTSQAADVFLTGSKTFEITDYSVVKKGVSTGNCIQSDPFTVGGYQWAIEFYPLGFNSANSDFVSVLVRLLNPKKVVKAIQTHHFQDWNTTGWSTDTPVDSNLRTFSANDITGWGYFDFMRRSNFEVSNYLRNNTLVIKTNIWVLKDSSSFFLPPLSDAAGHLYSSWNKFFQTADVSVDNSKSG</sequence>
<evidence type="ECO:0000256" key="1">
    <source>
        <dbReference type="SAM" id="SignalP"/>
    </source>
</evidence>
<keyword evidence="1" id="KW-0732">Signal</keyword>
<dbReference type="CDD" id="cd00121">
    <property type="entry name" value="MATH"/>
    <property type="match status" value="1"/>
</dbReference>
<evidence type="ECO:0000259" key="2">
    <source>
        <dbReference type="PROSITE" id="PS50144"/>
    </source>
</evidence>
<evidence type="ECO:0000313" key="4">
    <source>
        <dbReference type="Proteomes" id="UP001210211"/>
    </source>
</evidence>
<feature type="domain" description="MATH" evidence="2">
    <location>
        <begin position="24"/>
        <end position="154"/>
    </location>
</feature>
<accession>A0AAD6A333</accession>
<reference evidence="3 4" key="1">
    <citation type="journal article" date="2022" name="Cell">
        <title>Repeat-based holocentromeres influence genome architecture and karyotype evolution.</title>
        <authorList>
            <person name="Hofstatter P.G."/>
            <person name="Thangavel G."/>
            <person name="Lux T."/>
            <person name="Neumann P."/>
            <person name="Vondrak T."/>
            <person name="Novak P."/>
            <person name="Zhang M."/>
            <person name="Costa L."/>
            <person name="Castellani M."/>
            <person name="Scott A."/>
            <person name="Toegelov H."/>
            <person name="Fuchs J."/>
            <person name="Mata-Sucre Y."/>
            <person name="Dias Y."/>
            <person name="Vanzela A.L.L."/>
            <person name="Huettel B."/>
            <person name="Almeida C.C.S."/>
            <person name="Simkova H."/>
            <person name="Souza G."/>
            <person name="Pedrosa-Harand A."/>
            <person name="Macas J."/>
            <person name="Mayer K.F.X."/>
            <person name="Houben A."/>
            <person name="Marques A."/>
        </authorList>
    </citation>
    <scope>NUCLEOTIDE SEQUENCE [LARGE SCALE GENOMIC DNA]</scope>
    <source>
        <strain evidence="3">RhyTen1mFocal</strain>
    </source>
</reference>
<gene>
    <name evidence="3" type="ORF">LUZ61_012395</name>
</gene>
<evidence type="ECO:0000313" key="3">
    <source>
        <dbReference type="EMBL" id="KAJ3708690.1"/>
    </source>
</evidence>
<dbReference type="SUPFAM" id="SSF49599">
    <property type="entry name" value="TRAF domain-like"/>
    <property type="match status" value="1"/>
</dbReference>
<comment type="caution">
    <text evidence="3">The sequence shown here is derived from an EMBL/GenBank/DDBJ whole genome shotgun (WGS) entry which is preliminary data.</text>
</comment>
<dbReference type="EMBL" id="JAMRDG010000001">
    <property type="protein sequence ID" value="KAJ3708690.1"/>
    <property type="molecule type" value="Genomic_DNA"/>
</dbReference>
<dbReference type="InterPro" id="IPR008974">
    <property type="entry name" value="TRAF-like"/>
</dbReference>
<organism evidence="3 4">
    <name type="scientific">Rhynchospora tenuis</name>
    <dbReference type="NCBI Taxonomy" id="198213"/>
    <lineage>
        <taxon>Eukaryota</taxon>
        <taxon>Viridiplantae</taxon>
        <taxon>Streptophyta</taxon>
        <taxon>Embryophyta</taxon>
        <taxon>Tracheophyta</taxon>
        <taxon>Spermatophyta</taxon>
        <taxon>Magnoliopsida</taxon>
        <taxon>Liliopsida</taxon>
        <taxon>Poales</taxon>
        <taxon>Cyperaceae</taxon>
        <taxon>Cyperoideae</taxon>
        <taxon>Rhynchosporeae</taxon>
        <taxon>Rhynchospora</taxon>
    </lineage>
</organism>
<proteinExistence type="predicted"/>
<dbReference type="PANTHER" id="PTHR26379">
    <property type="entry name" value="BTB/POZ AND MATH DOMAIN-CONTAINING PROTEIN 1"/>
    <property type="match status" value="1"/>
</dbReference>
<dbReference type="Gene3D" id="2.60.210.10">
    <property type="entry name" value="Apoptosis, Tumor Necrosis Factor Receptor Associated Protein 2, Chain A"/>
    <property type="match status" value="1"/>
</dbReference>